<dbReference type="SUPFAM" id="SSF69065">
    <property type="entry name" value="RNase III domain-like"/>
    <property type="match status" value="1"/>
</dbReference>
<dbReference type="Proteomes" id="UP000199501">
    <property type="component" value="Unassembled WGS sequence"/>
</dbReference>
<dbReference type="InterPro" id="IPR003594">
    <property type="entry name" value="HATPase_dom"/>
</dbReference>
<evidence type="ECO:0000256" key="6">
    <source>
        <dbReference type="ARBA" id="ARBA00022777"/>
    </source>
</evidence>
<proteinExistence type="inferred from homology"/>
<dbReference type="EC" id="2.7.13.3" evidence="3"/>
<dbReference type="InterPro" id="IPR014720">
    <property type="entry name" value="dsRBD_dom"/>
</dbReference>
<evidence type="ECO:0000256" key="5">
    <source>
        <dbReference type="ARBA" id="ARBA00022679"/>
    </source>
</evidence>
<accession>A0A1G6VRN1</accession>
<dbReference type="SMART" id="SM00387">
    <property type="entry name" value="HATPase_c"/>
    <property type="match status" value="1"/>
</dbReference>
<dbReference type="PROSITE" id="PS50109">
    <property type="entry name" value="HIS_KIN"/>
    <property type="match status" value="1"/>
</dbReference>
<dbReference type="InterPro" id="IPR036389">
    <property type="entry name" value="RNase_III_sf"/>
</dbReference>
<dbReference type="InterPro" id="IPR050980">
    <property type="entry name" value="2C_sensor_his_kinase"/>
</dbReference>
<dbReference type="GO" id="GO:0004673">
    <property type="term" value="F:protein histidine kinase activity"/>
    <property type="evidence" value="ECO:0007669"/>
    <property type="project" value="UniProtKB-EC"/>
</dbReference>
<dbReference type="InterPro" id="IPR000999">
    <property type="entry name" value="RNase_III_dom"/>
</dbReference>
<keyword evidence="4" id="KW-0597">Phosphoprotein</keyword>
<dbReference type="Gene3D" id="1.10.1520.10">
    <property type="entry name" value="Ribonuclease III domain"/>
    <property type="match status" value="1"/>
</dbReference>
<keyword evidence="14" id="KW-1185">Reference proteome</keyword>
<dbReference type="CDD" id="cd00075">
    <property type="entry name" value="HATPase"/>
    <property type="match status" value="1"/>
</dbReference>
<feature type="domain" description="RNase III" evidence="12">
    <location>
        <begin position="1"/>
        <end position="113"/>
    </location>
</feature>
<comment type="similarity">
    <text evidence="2">Belongs to the ribonuclease III family.</text>
</comment>
<reference evidence="14" key="1">
    <citation type="submission" date="2016-10" db="EMBL/GenBank/DDBJ databases">
        <authorList>
            <person name="Varghese N."/>
            <person name="Submissions S."/>
        </authorList>
    </citation>
    <scope>NUCLEOTIDE SEQUENCE [LARGE SCALE GENOMIC DNA]</scope>
    <source>
        <strain evidence="14">IBRC-M 10403</strain>
    </source>
</reference>
<protein>
    <recommendedName>
        <fullName evidence="3">histidine kinase</fullName>
        <ecNumber evidence="3">2.7.13.3</ecNumber>
    </recommendedName>
</protein>
<evidence type="ECO:0000313" key="14">
    <source>
        <dbReference type="Proteomes" id="UP000199501"/>
    </source>
</evidence>
<keyword evidence="5" id="KW-0808">Transferase</keyword>
<dbReference type="PROSITE" id="PS50137">
    <property type="entry name" value="DS_RBD"/>
    <property type="match status" value="1"/>
</dbReference>
<dbReference type="InterPro" id="IPR004358">
    <property type="entry name" value="Sig_transdc_His_kin-like_C"/>
</dbReference>
<feature type="domain" description="DRBM" evidence="11">
    <location>
        <begin position="142"/>
        <end position="215"/>
    </location>
</feature>
<evidence type="ECO:0000256" key="3">
    <source>
        <dbReference type="ARBA" id="ARBA00012438"/>
    </source>
</evidence>
<comment type="catalytic activity">
    <reaction evidence="1">
        <text>ATP + protein L-histidine = ADP + protein N-phospho-L-histidine.</text>
        <dbReference type="EC" id="2.7.13.3"/>
    </reaction>
</comment>
<keyword evidence="6 13" id="KW-0418">Kinase</keyword>
<dbReference type="AlphaFoldDB" id="A0A1G6VRN1"/>
<evidence type="ECO:0000259" key="12">
    <source>
        <dbReference type="PROSITE" id="PS50142"/>
    </source>
</evidence>
<dbReference type="STRING" id="1271860.SAMN05216174_11328"/>
<dbReference type="PROSITE" id="PS50142">
    <property type="entry name" value="RNASE_3_2"/>
    <property type="match status" value="1"/>
</dbReference>
<keyword evidence="7 9" id="KW-0694">RNA-binding</keyword>
<evidence type="ECO:0000256" key="8">
    <source>
        <dbReference type="ARBA" id="ARBA00023012"/>
    </source>
</evidence>
<dbReference type="GO" id="GO:0004525">
    <property type="term" value="F:ribonuclease III activity"/>
    <property type="evidence" value="ECO:0007669"/>
    <property type="project" value="InterPro"/>
</dbReference>
<sequence length="710" mass="76628">MLSQALIHSSWAYENKTLVAWCRQRDNSALGFVGSETLGYEHALAVTRNIVQTRPTEFMFLSIQNEVYERAFQQAELASGLLLGKGQDQSGTTMEISANSFQALIGAVTVAKGFPPSLEKGWPPQWHSIWAAIASDRTRAADPTTQLAMVAAVVPFEVDYEVVRSGPDHASDFEAVASIHSPALNVSTTVRGGPESNKARAKHRVSARVLGALDKLSDGPGIRSLSELPAEGVPALARFLLAQLVAAVPTASNHLKKWASAKLCGLHLIDDRRRLAEWAREADHLLGDQLGRRVVAPDRLADAFCAMSEIDDFDAVDRELSTVLAMIEKIDDPQKLIQDHVDRVVQLCDVYRCIGSDEPEENISTLEEEWRIRYRTRLVIPDDLPSITLSGRERAALAAAAAALLASQPTATVKVLPGSAVQLAFRSEGASDRTRFEMVSLLWNTTVHTLKMTGQEKGIDVRIIRPEILTGSGVISRAVRDAMVPKADQYRSSLADLLHDLKNQLVAARVATAGAIADETLSVKLRRELTASTHLDEAQAIVLRLKATTSVLGSMTCGDVDLGTFLRDYASRVLSRLPHSISLSIPAVERSARVEIGAPALLAVLDNLITNAIEAMGDGGSISIEWTADEYEAAVEVADNGPGLPDEVALAWAQRKRIHSTKAGGNGLGLWSAQALVSRAGGRLALQPTDRGTSWLLTLPLAADFGGESQ</sequence>
<evidence type="ECO:0000256" key="1">
    <source>
        <dbReference type="ARBA" id="ARBA00000085"/>
    </source>
</evidence>
<dbReference type="GO" id="GO:0000160">
    <property type="term" value="P:phosphorelay signal transduction system"/>
    <property type="evidence" value="ECO:0007669"/>
    <property type="project" value="UniProtKB-KW"/>
</dbReference>
<dbReference type="EMBL" id="FMZZ01000013">
    <property type="protein sequence ID" value="SDD55506.1"/>
    <property type="molecule type" value="Genomic_DNA"/>
</dbReference>
<dbReference type="PANTHER" id="PTHR44936:SF9">
    <property type="entry name" value="SENSOR PROTEIN CREC"/>
    <property type="match status" value="1"/>
</dbReference>
<dbReference type="GO" id="GO:0006396">
    <property type="term" value="P:RNA processing"/>
    <property type="evidence" value="ECO:0007669"/>
    <property type="project" value="InterPro"/>
</dbReference>
<evidence type="ECO:0000313" key="13">
    <source>
        <dbReference type="EMBL" id="SDD55506.1"/>
    </source>
</evidence>
<dbReference type="GO" id="GO:0003723">
    <property type="term" value="F:RNA binding"/>
    <property type="evidence" value="ECO:0007669"/>
    <property type="project" value="UniProtKB-UniRule"/>
</dbReference>
<evidence type="ECO:0000259" key="10">
    <source>
        <dbReference type="PROSITE" id="PS50109"/>
    </source>
</evidence>
<dbReference type="Gene3D" id="3.30.565.10">
    <property type="entry name" value="Histidine kinase-like ATPase, C-terminal domain"/>
    <property type="match status" value="1"/>
</dbReference>
<dbReference type="Pfam" id="PF02518">
    <property type="entry name" value="HATPase_c"/>
    <property type="match status" value="1"/>
</dbReference>
<evidence type="ECO:0000259" key="11">
    <source>
        <dbReference type="PROSITE" id="PS50137"/>
    </source>
</evidence>
<dbReference type="SUPFAM" id="SSF55874">
    <property type="entry name" value="ATPase domain of HSP90 chaperone/DNA topoisomerase II/histidine kinase"/>
    <property type="match status" value="1"/>
</dbReference>
<feature type="domain" description="Histidine kinase" evidence="10">
    <location>
        <begin position="496"/>
        <end position="703"/>
    </location>
</feature>
<dbReference type="InterPro" id="IPR005467">
    <property type="entry name" value="His_kinase_dom"/>
</dbReference>
<dbReference type="PRINTS" id="PR00344">
    <property type="entry name" value="BCTRLSENSOR"/>
</dbReference>
<gene>
    <name evidence="13" type="ORF">SAMN05216174_11328</name>
</gene>
<organism evidence="13 14">
    <name type="scientific">Actinokineospora iranica</name>
    <dbReference type="NCBI Taxonomy" id="1271860"/>
    <lineage>
        <taxon>Bacteria</taxon>
        <taxon>Bacillati</taxon>
        <taxon>Actinomycetota</taxon>
        <taxon>Actinomycetes</taxon>
        <taxon>Pseudonocardiales</taxon>
        <taxon>Pseudonocardiaceae</taxon>
        <taxon>Actinokineospora</taxon>
    </lineage>
</organism>
<evidence type="ECO:0000256" key="4">
    <source>
        <dbReference type="ARBA" id="ARBA00022553"/>
    </source>
</evidence>
<keyword evidence="8" id="KW-0902">Two-component regulatory system</keyword>
<evidence type="ECO:0000256" key="2">
    <source>
        <dbReference type="ARBA" id="ARBA00010183"/>
    </source>
</evidence>
<evidence type="ECO:0000256" key="7">
    <source>
        <dbReference type="ARBA" id="ARBA00022884"/>
    </source>
</evidence>
<dbReference type="PANTHER" id="PTHR44936">
    <property type="entry name" value="SENSOR PROTEIN CREC"/>
    <property type="match status" value="1"/>
</dbReference>
<dbReference type="InterPro" id="IPR036890">
    <property type="entry name" value="HATPase_C_sf"/>
</dbReference>
<evidence type="ECO:0000256" key="9">
    <source>
        <dbReference type="PROSITE-ProRule" id="PRU00266"/>
    </source>
</evidence>
<name>A0A1G6VRN1_9PSEU</name>